<gene>
    <name evidence="1" type="ORF">HF682_12295</name>
</gene>
<comment type="caution">
    <text evidence="1">The sequence shown here is derived from an EMBL/GenBank/DDBJ whole genome shotgun (WGS) entry which is preliminary data.</text>
</comment>
<evidence type="ECO:0000313" key="2">
    <source>
        <dbReference type="Proteomes" id="UP000587991"/>
    </source>
</evidence>
<dbReference type="Proteomes" id="UP000587991">
    <property type="component" value="Unassembled WGS sequence"/>
</dbReference>
<sequence>MWKCVAIGLLSVLLTACSGVHGLKGLKLKENVNKGKDYQDCVAEIWRNNPEVFEEYESASAHHAPAETRCTTTRNTTETPLPYRGTVAGGKTRVITQTDEQVCKRTPAHWAPAEYTSYDVNQNDRDAAYRMCMQRKGLWREESNK</sequence>
<dbReference type="AlphaFoldDB" id="A0A847SF96"/>
<accession>A0A847SF96</accession>
<keyword evidence="2" id="KW-1185">Reference proteome</keyword>
<dbReference type="RefSeq" id="WP_168877565.1">
    <property type="nucleotide sequence ID" value="NZ_JABAIM010000002.1"/>
</dbReference>
<proteinExistence type="predicted"/>
<protein>
    <recommendedName>
        <fullName evidence="3">Lipoprotein</fullName>
    </recommendedName>
</protein>
<evidence type="ECO:0008006" key="3">
    <source>
        <dbReference type="Google" id="ProtNLM"/>
    </source>
</evidence>
<dbReference type="EMBL" id="JABAIM010000002">
    <property type="protein sequence ID" value="NLR75939.1"/>
    <property type="molecule type" value="Genomic_DNA"/>
</dbReference>
<evidence type="ECO:0000313" key="1">
    <source>
        <dbReference type="EMBL" id="NLR75939.1"/>
    </source>
</evidence>
<organism evidence="1 2">
    <name type="scientific">Leeia aquatica</name>
    <dbReference type="NCBI Taxonomy" id="2725557"/>
    <lineage>
        <taxon>Bacteria</taxon>
        <taxon>Pseudomonadati</taxon>
        <taxon>Pseudomonadota</taxon>
        <taxon>Betaproteobacteria</taxon>
        <taxon>Neisseriales</taxon>
        <taxon>Leeiaceae</taxon>
        <taxon>Leeia</taxon>
    </lineage>
</organism>
<reference evidence="1 2" key="1">
    <citation type="submission" date="2020-04" db="EMBL/GenBank/DDBJ databases">
        <title>Draft genome of Leeia sp. IMCC25680.</title>
        <authorList>
            <person name="Song J."/>
            <person name="Cho J.-C."/>
        </authorList>
    </citation>
    <scope>NUCLEOTIDE SEQUENCE [LARGE SCALE GENOMIC DNA]</scope>
    <source>
        <strain evidence="1 2">IMCC25680</strain>
    </source>
</reference>
<name>A0A847SF96_9NEIS</name>
<dbReference type="PROSITE" id="PS51257">
    <property type="entry name" value="PROKAR_LIPOPROTEIN"/>
    <property type="match status" value="1"/>
</dbReference>